<dbReference type="InterPro" id="IPR035980">
    <property type="entry name" value="Ribosomal_bS6_sf"/>
</dbReference>
<sequence length="175" mass="19350">MAETAHPDTEARAEVEGSSQAPKDITPVYEIGFHIVPTVGEEGVPAVLDRVRALLGDAEIISESFPQKMTLAYRIERAQAGAREKYTESYFGVIKFATEREHLSAIEKGVQGIREVMRVLIIGTVREDITQHKQRTVFSSDRLEGKVIEKPAAQKEVAVEVSEEELDKSIEALTG</sequence>
<evidence type="ECO:0000256" key="1">
    <source>
        <dbReference type="SAM" id="MobiDB-lite"/>
    </source>
</evidence>
<dbReference type="InterPro" id="IPR014717">
    <property type="entry name" value="Transl_elong_EF1B/ribsomal_bS6"/>
</dbReference>
<feature type="compositionally biased region" description="Basic and acidic residues" evidence="1">
    <location>
        <begin position="1"/>
        <end position="15"/>
    </location>
</feature>
<dbReference type="EMBL" id="MEWZ01000002">
    <property type="protein sequence ID" value="OGC87666.1"/>
    <property type="molecule type" value="Genomic_DNA"/>
</dbReference>
<evidence type="ECO:0000313" key="3">
    <source>
        <dbReference type="Proteomes" id="UP000178585"/>
    </source>
</evidence>
<dbReference type="Gene3D" id="3.30.70.60">
    <property type="match status" value="1"/>
</dbReference>
<dbReference type="AlphaFoldDB" id="A0A1F4Y1K8"/>
<proteinExistence type="predicted"/>
<dbReference type="GO" id="GO:0003735">
    <property type="term" value="F:structural constituent of ribosome"/>
    <property type="evidence" value="ECO:0007669"/>
    <property type="project" value="InterPro"/>
</dbReference>
<dbReference type="Proteomes" id="UP000178585">
    <property type="component" value="Unassembled WGS sequence"/>
</dbReference>
<protein>
    <recommendedName>
        <fullName evidence="4">30S ribosomal protein S6</fullName>
    </recommendedName>
</protein>
<reference evidence="2 3" key="1">
    <citation type="journal article" date="2016" name="Nat. Commun.">
        <title>Thousands of microbial genomes shed light on interconnected biogeochemical processes in an aquifer system.</title>
        <authorList>
            <person name="Anantharaman K."/>
            <person name="Brown C.T."/>
            <person name="Hug L.A."/>
            <person name="Sharon I."/>
            <person name="Castelle C.J."/>
            <person name="Probst A.J."/>
            <person name="Thomas B.C."/>
            <person name="Singh A."/>
            <person name="Wilkins M.J."/>
            <person name="Karaoz U."/>
            <person name="Brodie E.L."/>
            <person name="Williams K.H."/>
            <person name="Hubbard S.S."/>
            <person name="Banfield J.F."/>
        </authorList>
    </citation>
    <scope>NUCLEOTIDE SEQUENCE [LARGE SCALE GENOMIC DNA]</scope>
</reference>
<gene>
    <name evidence="2" type="ORF">A2949_02085</name>
</gene>
<evidence type="ECO:0008006" key="4">
    <source>
        <dbReference type="Google" id="ProtNLM"/>
    </source>
</evidence>
<dbReference type="GO" id="GO:0005840">
    <property type="term" value="C:ribosome"/>
    <property type="evidence" value="ECO:0007669"/>
    <property type="project" value="InterPro"/>
</dbReference>
<feature type="region of interest" description="Disordered" evidence="1">
    <location>
        <begin position="1"/>
        <end position="20"/>
    </location>
</feature>
<dbReference type="STRING" id="1797245.A2949_02085"/>
<dbReference type="GO" id="GO:0019843">
    <property type="term" value="F:rRNA binding"/>
    <property type="evidence" value="ECO:0007669"/>
    <property type="project" value="InterPro"/>
</dbReference>
<organism evidence="2 3">
    <name type="scientific">Candidatus Adlerbacteria bacterium RIFCSPLOWO2_01_FULL_54_21b</name>
    <dbReference type="NCBI Taxonomy" id="1797245"/>
    <lineage>
        <taxon>Bacteria</taxon>
        <taxon>Candidatus Adleribacteriota</taxon>
    </lineage>
</organism>
<dbReference type="SUPFAM" id="SSF54995">
    <property type="entry name" value="Ribosomal protein S6"/>
    <property type="match status" value="1"/>
</dbReference>
<dbReference type="GO" id="GO:0006412">
    <property type="term" value="P:translation"/>
    <property type="evidence" value="ECO:0007669"/>
    <property type="project" value="InterPro"/>
</dbReference>
<evidence type="ECO:0000313" key="2">
    <source>
        <dbReference type="EMBL" id="OGC87666.1"/>
    </source>
</evidence>
<comment type="caution">
    <text evidence="2">The sequence shown here is derived from an EMBL/GenBank/DDBJ whole genome shotgun (WGS) entry which is preliminary data.</text>
</comment>
<accession>A0A1F4Y1K8</accession>
<name>A0A1F4Y1K8_9BACT</name>